<feature type="binding site" evidence="5">
    <location>
        <position position="83"/>
    </location>
    <ligand>
        <name>substrate</name>
    </ligand>
</feature>
<dbReference type="HAMAP" id="MF_00116">
    <property type="entry name" value="dUTPase_bact"/>
    <property type="match status" value="1"/>
</dbReference>
<comment type="similarity">
    <text evidence="1 5">Belongs to the dUTPase family.</text>
</comment>
<dbReference type="PANTHER" id="PTHR11241:SF0">
    <property type="entry name" value="DEOXYURIDINE 5'-TRIPHOSPHATE NUCLEOTIDOHYDROLASE"/>
    <property type="match status" value="1"/>
</dbReference>
<comment type="pathway">
    <text evidence="5">Pyrimidine metabolism; dUMP biosynthesis; dUMP from dCTP (dUTP route): step 2/2.</text>
</comment>
<keyword evidence="5" id="KW-0460">Magnesium</keyword>
<dbReference type="InterPro" id="IPR033704">
    <property type="entry name" value="dUTPase_trimeric"/>
</dbReference>
<dbReference type="InterPro" id="IPR008181">
    <property type="entry name" value="dUTPase"/>
</dbReference>
<evidence type="ECO:0000256" key="2">
    <source>
        <dbReference type="ARBA" id="ARBA00022801"/>
    </source>
</evidence>
<keyword evidence="3 5" id="KW-0546">Nucleotide metabolism</keyword>
<evidence type="ECO:0000256" key="4">
    <source>
        <dbReference type="ARBA" id="ARBA00047686"/>
    </source>
</evidence>
<dbReference type="GO" id="GO:0046081">
    <property type="term" value="P:dUTP catabolic process"/>
    <property type="evidence" value="ECO:0007669"/>
    <property type="project" value="InterPro"/>
</dbReference>
<comment type="caution">
    <text evidence="5">Lacks conserved residue(s) required for the propagation of feature annotation.</text>
</comment>
<comment type="caution">
    <text evidence="7">The sequence shown here is derived from an EMBL/GenBank/DDBJ whole genome shotgun (WGS) entry which is preliminary data.</text>
</comment>
<evidence type="ECO:0000256" key="3">
    <source>
        <dbReference type="ARBA" id="ARBA00023080"/>
    </source>
</evidence>
<accession>A0AA87NSQ4</accession>
<dbReference type="NCBIfam" id="NF001862">
    <property type="entry name" value="PRK00601.1"/>
    <property type="match status" value="1"/>
</dbReference>
<feature type="binding site" evidence="5">
    <location>
        <begin position="87"/>
        <end position="89"/>
    </location>
    <ligand>
        <name>substrate</name>
    </ligand>
</feature>
<dbReference type="CDD" id="cd07557">
    <property type="entry name" value="trimeric_dUTPase"/>
    <property type="match status" value="1"/>
</dbReference>
<dbReference type="EMBL" id="ATFE01000001">
    <property type="protein sequence ID" value="EPF30037.1"/>
    <property type="molecule type" value="Genomic_DNA"/>
</dbReference>
<protein>
    <recommendedName>
        <fullName evidence="5">Deoxyuridine 5'-triphosphate nucleotidohydrolase</fullName>
        <shortName evidence="5">dUTPase</shortName>
        <ecNumber evidence="5">3.6.1.23</ecNumber>
    </recommendedName>
    <alternativeName>
        <fullName evidence="5">dUTP pyrophosphatase</fullName>
    </alternativeName>
</protein>
<keyword evidence="5" id="KW-0479">Metal-binding</keyword>
<gene>
    <name evidence="5" type="primary">dut</name>
    <name evidence="7" type="ORF">HMPREF9195_00049</name>
</gene>
<dbReference type="GO" id="GO:0000287">
    <property type="term" value="F:magnesium ion binding"/>
    <property type="evidence" value="ECO:0007669"/>
    <property type="project" value="UniProtKB-UniRule"/>
</dbReference>
<evidence type="ECO:0000259" key="6">
    <source>
        <dbReference type="Pfam" id="PF00692"/>
    </source>
</evidence>
<dbReference type="GO" id="GO:0006226">
    <property type="term" value="P:dUMP biosynthetic process"/>
    <property type="evidence" value="ECO:0007669"/>
    <property type="project" value="UniProtKB-UniRule"/>
</dbReference>
<comment type="catalytic activity">
    <reaction evidence="4 5">
        <text>dUTP + H2O = dUMP + diphosphate + H(+)</text>
        <dbReference type="Rhea" id="RHEA:10248"/>
        <dbReference type="ChEBI" id="CHEBI:15377"/>
        <dbReference type="ChEBI" id="CHEBI:15378"/>
        <dbReference type="ChEBI" id="CHEBI:33019"/>
        <dbReference type="ChEBI" id="CHEBI:61555"/>
        <dbReference type="ChEBI" id="CHEBI:246422"/>
        <dbReference type="EC" id="3.6.1.23"/>
    </reaction>
</comment>
<dbReference type="NCBIfam" id="TIGR00576">
    <property type="entry name" value="dut"/>
    <property type="match status" value="1"/>
</dbReference>
<organism evidence="7 8">
    <name type="scientific">Treponema medium ATCC 700293</name>
    <dbReference type="NCBI Taxonomy" id="1125700"/>
    <lineage>
        <taxon>Bacteria</taxon>
        <taxon>Pseudomonadati</taxon>
        <taxon>Spirochaetota</taxon>
        <taxon>Spirochaetia</taxon>
        <taxon>Spirochaetales</taxon>
        <taxon>Treponemataceae</taxon>
        <taxon>Treponema</taxon>
    </lineage>
</organism>
<sequence>MSIADGAVKVFSVLKEGALLPEYQTPGSAGADLHAYLAEPITLNPMERKLIPTGLFVELPVGYELQVRPRSGLALKYGITVLNTPGTVDSDYRGELCVLLVNLGNEPFTIRNGDRIAQAVVAQALQVSFVHTDALSKTGRGCNGYGSTGIA</sequence>
<dbReference type="SUPFAM" id="SSF51283">
    <property type="entry name" value="dUTPase-like"/>
    <property type="match status" value="1"/>
</dbReference>
<dbReference type="InterPro" id="IPR036157">
    <property type="entry name" value="dUTPase-like_sf"/>
</dbReference>
<dbReference type="Pfam" id="PF00692">
    <property type="entry name" value="dUTPase"/>
    <property type="match status" value="1"/>
</dbReference>
<proteinExistence type="inferred from homology"/>
<evidence type="ECO:0000256" key="1">
    <source>
        <dbReference type="ARBA" id="ARBA00006581"/>
    </source>
</evidence>
<evidence type="ECO:0000256" key="5">
    <source>
        <dbReference type="HAMAP-Rule" id="MF_00116"/>
    </source>
</evidence>
<evidence type="ECO:0000313" key="8">
    <source>
        <dbReference type="Proteomes" id="UP000014634"/>
    </source>
</evidence>
<dbReference type="GO" id="GO:0004170">
    <property type="term" value="F:dUTP diphosphatase activity"/>
    <property type="evidence" value="ECO:0007669"/>
    <property type="project" value="UniProtKB-UniRule"/>
</dbReference>
<keyword evidence="2 5" id="KW-0378">Hydrolase</keyword>
<dbReference type="RefSeq" id="WP_016522129.1">
    <property type="nucleotide sequence ID" value="NZ_KE332517.1"/>
</dbReference>
<evidence type="ECO:0000313" key="7">
    <source>
        <dbReference type="EMBL" id="EPF30037.1"/>
    </source>
</evidence>
<dbReference type="InterPro" id="IPR029054">
    <property type="entry name" value="dUTPase-like"/>
</dbReference>
<reference evidence="7 8" key="1">
    <citation type="submission" date="2013-04" db="EMBL/GenBank/DDBJ databases">
        <title>The Genome Sequence of Treponema medium ATCC 700293.</title>
        <authorList>
            <consortium name="The Broad Institute Genomics Platform"/>
            <person name="Earl A."/>
            <person name="Ward D."/>
            <person name="Feldgarden M."/>
            <person name="Gevers D."/>
            <person name="Leonetti C."/>
            <person name="Blanton J.M."/>
            <person name="Dewhirst F.E."/>
            <person name="Izard J."/>
            <person name="Walker B."/>
            <person name="Young S."/>
            <person name="Zeng Q."/>
            <person name="Gargeya S."/>
            <person name="Fitzgerald M."/>
            <person name="Haas B."/>
            <person name="Abouelleil A."/>
            <person name="Allen A.W."/>
            <person name="Alvarado L."/>
            <person name="Arachchi H.M."/>
            <person name="Berlin A.M."/>
            <person name="Chapman S.B."/>
            <person name="Gainer-Dewar J."/>
            <person name="Goldberg J."/>
            <person name="Griggs A."/>
            <person name="Gujja S."/>
            <person name="Hansen M."/>
            <person name="Howarth C."/>
            <person name="Imamovic A."/>
            <person name="Ireland A."/>
            <person name="Larimer J."/>
            <person name="McCowan C."/>
            <person name="Murphy C."/>
            <person name="Pearson M."/>
            <person name="Poon T.W."/>
            <person name="Priest M."/>
            <person name="Roberts A."/>
            <person name="Saif S."/>
            <person name="Shea T."/>
            <person name="Sisk P."/>
            <person name="Sykes S."/>
            <person name="Wortman J."/>
            <person name="Nusbaum C."/>
            <person name="Birren B."/>
        </authorList>
    </citation>
    <scope>NUCLEOTIDE SEQUENCE [LARGE SCALE GENOMIC DNA]</scope>
    <source>
        <strain evidence="7 8">ATCC 700293</strain>
    </source>
</reference>
<feature type="binding site" evidence="5">
    <location>
        <begin position="70"/>
        <end position="72"/>
    </location>
    <ligand>
        <name>substrate</name>
    </ligand>
</feature>
<comment type="cofactor">
    <cofactor evidence="5">
        <name>Mg(2+)</name>
        <dbReference type="ChEBI" id="CHEBI:18420"/>
    </cofactor>
</comment>
<dbReference type="Proteomes" id="UP000014634">
    <property type="component" value="Unassembled WGS sequence"/>
</dbReference>
<dbReference type="EC" id="3.6.1.23" evidence="5"/>
<dbReference type="AlphaFoldDB" id="A0AA87NSQ4"/>
<feature type="domain" description="dUTPase-like" evidence="6">
    <location>
        <begin position="20"/>
        <end position="149"/>
    </location>
</feature>
<dbReference type="PANTHER" id="PTHR11241">
    <property type="entry name" value="DEOXYURIDINE 5'-TRIPHOSPHATE NUCLEOTIDOHYDROLASE"/>
    <property type="match status" value="1"/>
</dbReference>
<comment type="function">
    <text evidence="5">This enzyme is involved in nucleotide metabolism: it produces dUMP, the immediate precursor of thymidine nucleotides and it decreases the intracellular concentration of dUTP so that uracil cannot be incorporated into DNA.</text>
</comment>
<dbReference type="Gene3D" id="2.70.40.10">
    <property type="match status" value="1"/>
</dbReference>
<name>A0AA87NSQ4_TREMD</name>